<dbReference type="Proteomes" id="UP001207918">
    <property type="component" value="Unassembled WGS sequence"/>
</dbReference>
<accession>A0ABT3PTE2</accession>
<evidence type="ECO:0000256" key="2">
    <source>
        <dbReference type="RuleBase" id="RU004508"/>
    </source>
</evidence>
<dbReference type="InterPro" id="IPR000653">
    <property type="entry name" value="DegT/StrS_aminotransferase"/>
</dbReference>
<dbReference type="Gene3D" id="3.40.640.10">
    <property type="entry name" value="Type I PLP-dependent aspartate aminotransferase-like (Major domain)"/>
    <property type="match status" value="1"/>
</dbReference>
<keyword evidence="3" id="KW-0032">Aminotransferase</keyword>
<proteinExistence type="inferred from homology"/>
<dbReference type="GO" id="GO:0008483">
    <property type="term" value="F:transaminase activity"/>
    <property type="evidence" value="ECO:0007669"/>
    <property type="project" value="UniProtKB-KW"/>
</dbReference>
<gene>
    <name evidence="3" type="ORF">J6I44_19850</name>
</gene>
<name>A0ABT3PTE2_9BACT</name>
<protein>
    <submittedName>
        <fullName evidence="3">DegT/DnrJ/EryC1/StrS aminotransferase family protein</fullName>
    </submittedName>
</protein>
<dbReference type="SUPFAM" id="SSF53383">
    <property type="entry name" value="PLP-dependent transferases"/>
    <property type="match status" value="1"/>
</dbReference>
<organism evidence="3 4">
    <name type="scientific">Fodinibius salsisoli</name>
    <dbReference type="NCBI Taxonomy" id="2820877"/>
    <lineage>
        <taxon>Bacteria</taxon>
        <taxon>Pseudomonadati</taxon>
        <taxon>Balneolota</taxon>
        <taxon>Balneolia</taxon>
        <taxon>Balneolales</taxon>
        <taxon>Balneolaceae</taxon>
        <taxon>Fodinibius</taxon>
    </lineage>
</organism>
<comment type="caution">
    <text evidence="3">The sequence shown here is derived from an EMBL/GenBank/DDBJ whole genome shotgun (WGS) entry which is preliminary data.</text>
</comment>
<dbReference type="PANTHER" id="PTHR30244">
    <property type="entry name" value="TRANSAMINASE"/>
    <property type="match status" value="1"/>
</dbReference>
<evidence type="ECO:0000256" key="1">
    <source>
        <dbReference type="ARBA" id="ARBA00037999"/>
    </source>
</evidence>
<dbReference type="Pfam" id="PF01041">
    <property type="entry name" value="DegT_DnrJ_EryC1"/>
    <property type="match status" value="1"/>
</dbReference>
<evidence type="ECO:0000313" key="4">
    <source>
        <dbReference type="Proteomes" id="UP001207918"/>
    </source>
</evidence>
<comment type="similarity">
    <text evidence="1 2">Belongs to the DegT/DnrJ/EryC1 family.</text>
</comment>
<reference evidence="3 4" key="1">
    <citation type="submission" date="2021-03" db="EMBL/GenBank/DDBJ databases">
        <title>Aliifodinibius sp. nov., a new bacterium isolated from saline soil.</title>
        <authorList>
            <person name="Galisteo C."/>
            <person name="De La Haba R."/>
            <person name="Sanchez-Porro C."/>
            <person name="Ventosa A."/>
        </authorList>
    </citation>
    <scope>NUCLEOTIDE SEQUENCE [LARGE SCALE GENOMIC DNA]</scope>
    <source>
        <strain evidence="3 4">1BSP15-2V2</strain>
    </source>
</reference>
<keyword evidence="3" id="KW-0808">Transferase</keyword>
<dbReference type="PANTHER" id="PTHR30244:SF34">
    <property type="entry name" value="DTDP-4-AMINO-4,6-DIDEOXYGALACTOSE TRANSAMINASE"/>
    <property type="match status" value="1"/>
</dbReference>
<keyword evidence="2" id="KW-0663">Pyridoxal phosphate</keyword>
<dbReference type="EMBL" id="JAGGJA010000023">
    <property type="protein sequence ID" value="MCW9709125.1"/>
    <property type="molecule type" value="Genomic_DNA"/>
</dbReference>
<sequence length="364" mass="41838">MYTPPAESAIPFEFSNSKDQITSFLDNEITYDGQFPILISKNARSLLRFIAKKILKPNDEVLLPAYTCESVIYAFIQNKIKLYDIEKTTLEPSLSSIKKNISENTRAILLQDLFGLNIDVERVLNFAQENELLVIYDSSQYLSTSSSDSNIKGDFQLYSFDRGKPLPLGMGGLLRINNEKFWGLEEVYNPSEVHRKIRFLLNLGLLQLGKNSVSYSLIEMLYLSKRDSIQKYKADEYTCSKIPFLKNVIADKNTYLKELNDHRKKVAALYSSSLDEELITANTSSIFIRFPIIHENDSIPEVLYRMGVRKMYRNNIFISKEFDNVSSNCKLKNSNFLEEFLITLPTHLGISKEIVHKISTLLKE</sequence>
<dbReference type="InterPro" id="IPR015421">
    <property type="entry name" value="PyrdxlP-dep_Trfase_major"/>
</dbReference>
<keyword evidence="4" id="KW-1185">Reference proteome</keyword>
<evidence type="ECO:0000313" key="3">
    <source>
        <dbReference type="EMBL" id="MCW9709125.1"/>
    </source>
</evidence>
<dbReference type="InterPro" id="IPR015424">
    <property type="entry name" value="PyrdxlP-dep_Trfase"/>
</dbReference>